<dbReference type="AlphaFoldDB" id="A0AAV8XRL5"/>
<dbReference type="Gene3D" id="1.20.1050.10">
    <property type="match status" value="1"/>
</dbReference>
<dbReference type="EMBL" id="JAPWTK010000386">
    <property type="protein sequence ID" value="KAJ8941159.1"/>
    <property type="molecule type" value="Genomic_DNA"/>
</dbReference>
<proteinExistence type="predicted"/>
<dbReference type="GO" id="GO:0006749">
    <property type="term" value="P:glutathione metabolic process"/>
    <property type="evidence" value="ECO:0007669"/>
    <property type="project" value="TreeGrafter"/>
</dbReference>
<organism evidence="2 3">
    <name type="scientific">Aromia moschata</name>
    <dbReference type="NCBI Taxonomy" id="1265417"/>
    <lineage>
        <taxon>Eukaryota</taxon>
        <taxon>Metazoa</taxon>
        <taxon>Ecdysozoa</taxon>
        <taxon>Arthropoda</taxon>
        <taxon>Hexapoda</taxon>
        <taxon>Insecta</taxon>
        <taxon>Pterygota</taxon>
        <taxon>Neoptera</taxon>
        <taxon>Endopterygota</taxon>
        <taxon>Coleoptera</taxon>
        <taxon>Polyphaga</taxon>
        <taxon>Cucujiformia</taxon>
        <taxon>Chrysomeloidea</taxon>
        <taxon>Cerambycidae</taxon>
        <taxon>Cerambycinae</taxon>
        <taxon>Callichromatini</taxon>
        <taxon>Aromia</taxon>
    </lineage>
</organism>
<dbReference type="Pfam" id="PF00043">
    <property type="entry name" value="GST_C"/>
    <property type="match status" value="1"/>
</dbReference>
<name>A0AAV8XRL5_9CUCU</name>
<dbReference type="SUPFAM" id="SSF47616">
    <property type="entry name" value="GST C-terminal domain-like"/>
    <property type="match status" value="1"/>
</dbReference>
<dbReference type="Proteomes" id="UP001162162">
    <property type="component" value="Unassembled WGS sequence"/>
</dbReference>
<sequence>MAPIFFDYKRTPLSLKKANIALDNFNTYLKQLGSIYAAGDSVTIADFQLVTATMCLEAIDFDISPYPLVEKWYNNYKKQYPQLWKIVEGGMKEISEFEKNPPDLSHMDHPIHPIRK</sequence>
<dbReference type="PROSITE" id="PS50405">
    <property type="entry name" value="GST_CTER"/>
    <property type="match status" value="1"/>
</dbReference>
<comment type="caution">
    <text evidence="2">The sequence shown here is derived from an EMBL/GenBank/DDBJ whole genome shotgun (WGS) entry which is preliminary data.</text>
</comment>
<keyword evidence="3" id="KW-1185">Reference proteome</keyword>
<dbReference type="PANTHER" id="PTHR43969">
    <property type="entry name" value="GLUTATHIONE S TRANSFERASE D10, ISOFORM A-RELATED"/>
    <property type="match status" value="1"/>
</dbReference>
<dbReference type="PANTHER" id="PTHR43969:SF7">
    <property type="entry name" value="GST-CONTAINING FLYWCH ZINC-FINGER PROTEIN"/>
    <property type="match status" value="1"/>
</dbReference>
<dbReference type="InterPro" id="IPR004046">
    <property type="entry name" value="GST_C"/>
</dbReference>
<feature type="domain" description="GST C-terminal" evidence="1">
    <location>
        <begin position="1"/>
        <end position="103"/>
    </location>
</feature>
<dbReference type="InterPro" id="IPR036282">
    <property type="entry name" value="Glutathione-S-Trfase_C_sf"/>
</dbReference>
<accession>A0AAV8XRL5</accession>
<evidence type="ECO:0000313" key="2">
    <source>
        <dbReference type="EMBL" id="KAJ8941159.1"/>
    </source>
</evidence>
<evidence type="ECO:0000259" key="1">
    <source>
        <dbReference type="PROSITE" id="PS50405"/>
    </source>
</evidence>
<evidence type="ECO:0000313" key="3">
    <source>
        <dbReference type="Proteomes" id="UP001162162"/>
    </source>
</evidence>
<dbReference type="GO" id="GO:0004364">
    <property type="term" value="F:glutathione transferase activity"/>
    <property type="evidence" value="ECO:0007669"/>
    <property type="project" value="TreeGrafter"/>
</dbReference>
<dbReference type="InterPro" id="IPR010987">
    <property type="entry name" value="Glutathione-S-Trfase_C-like"/>
</dbReference>
<reference evidence="2" key="1">
    <citation type="journal article" date="2023" name="Insect Mol. Biol.">
        <title>Genome sequencing provides insights into the evolution of gene families encoding plant cell wall-degrading enzymes in longhorned beetles.</title>
        <authorList>
            <person name="Shin N.R."/>
            <person name="Okamura Y."/>
            <person name="Kirsch R."/>
            <person name="Pauchet Y."/>
        </authorList>
    </citation>
    <scope>NUCLEOTIDE SEQUENCE</scope>
    <source>
        <strain evidence="2">AMC_N1</strain>
    </source>
</reference>
<protein>
    <recommendedName>
        <fullName evidence="1">GST C-terminal domain-containing protein</fullName>
    </recommendedName>
</protein>
<gene>
    <name evidence="2" type="ORF">NQ318_004280</name>
</gene>